<dbReference type="RefSeq" id="WP_067555740.1">
    <property type="nucleotide sequence ID" value="NZ_CP016895.1"/>
</dbReference>
<keyword evidence="1" id="KW-0378">Hydrolase</keyword>
<gene>
    <name evidence="1" type="ORF">BFG52_10445</name>
</gene>
<dbReference type="Proteomes" id="UP000093391">
    <property type="component" value="Chromosome"/>
</dbReference>
<dbReference type="PANTHER" id="PTHR42103">
    <property type="entry name" value="ALPHA/BETA-HYDROLASES SUPERFAMILY PROTEIN"/>
    <property type="match status" value="1"/>
</dbReference>
<dbReference type="STRING" id="1789224.BFG52_10445"/>
<dbReference type="EMBL" id="CP016895">
    <property type="protein sequence ID" value="AOA58729.1"/>
    <property type="molecule type" value="Genomic_DNA"/>
</dbReference>
<proteinExistence type="predicted"/>
<sequence length="211" mass="23509">MTEQILMAGPAGQMELLVDYPTQAATAFAIVCHPHPLIGGTPQHKVPTLLMQLLVEQGCIVYRPYFRGLGHSQGVHDEGFGETEDILYLIQQLRLKHPTLQFYAAGFSFGAHVIAKCYAALSLEQRPKQLILCGLPAGEVAGLRRYDTPIIDGDLLLIHGEKDQITPLQDVFDWAQTKRHPVMVLPGANHYFTGYLKALGLTIRRYLKINH</sequence>
<dbReference type="AlphaFoldDB" id="A0A1B2M0N2"/>
<dbReference type="OrthoDB" id="9800435at2"/>
<dbReference type="KEGG" id="ala:BFG52_10445"/>
<evidence type="ECO:0000313" key="1">
    <source>
        <dbReference type="EMBL" id="AOA58729.1"/>
    </source>
</evidence>
<dbReference type="GO" id="GO:0016787">
    <property type="term" value="F:hydrolase activity"/>
    <property type="evidence" value="ECO:0007669"/>
    <property type="project" value="UniProtKB-KW"/>
</dbReference>
<evidence type="ECO:0000313" key="2">
    <source>
        <dbReference type="Proteomes" id="UP000093391"/>
    </source>
</evidence>
<dbReference type="Gene3D" id="3.40.50.1820">
    <property type="entry name" value="alpha/beta hydrolase"/>
    <property type="match status" value="1"/>
</dbReference>
<name>A0A1B2M0N2_9GAMM</name>
<reference evidence="1 2" key="1">
    <citation type="submission" date="2016-08" db="EMBL/GenBank/DDBJ databases">
        <authorList>
            <person name="Seilhamer J.J."/>
        </authorList>
    </citation>
    <scope>NUCLEOTIDE SEQUENCE [LARGE SCALE GENOMIC DNA]</scope>
    <source>
        <strain evidence="1 2">BRTC-1</strain>
    </source>
</reference>
<dbReference type="InterPro" id="IPR029058">
    <property type="entry name" value="AB_hydrolase_fold"/>
</dbReference>
<dbReference type="PANTHER" id="PTHR42103:SF2">
    <property type="entry name" value="AB HYDROLASE-1 DOMAIN-CONTAINING PROTEIN"/>
    <property type="match status" value="1"/>
</dbReference>
<dbReference type="SUPFAM" id="SSF53474">
    <property type="entry name" value="alpha/beta-Hydrolases"/>
    <property type="match status" value="1"/>
</dbReference>
<keyword evidence="2" id="KW-1185">Reference proteome</keyword>
<organism evidence="1 2">
    <name type="scientific">Acinetobacter larvae</name>
    <dbReference type="NCBI Taxonomy" id="1789224"/>
    <lineage>
        <taxon>Bacteria</taxon>
        <taxon>Pseudomonadati</taxon>
        <taxon>Pseudomonadota</taxon>
        <taxon>Gammaproteobacteria</taxon>
        <taxon>Moraxellales</taxon>
        <taxon>Moraxellaceae</taxon>
        <taxon>Acinetobacter</taxon>
    </lineage>
</organism>
<protein>
    <submittedName>
        <fullName evidence="1">Hydrolase</fullName>
    </submittedName>
</protein>
<accession>A0A1B2M0N2</accession>